<reference evidence="2" key="1">
    <citation type="journal article" date="2009" name="Reprod. Fertil. Dev.">
        <title>Characterisation of monotreme caseins reveals lineage-specific expansion of an ancestral casein locus in mammals.</title>
        <authorList>
            <person name="Lefevre C.M."/>
            <person name="Sharp J.A."/>
            <person name="Nicholas K.R."/>
        </authorList>
    </citation>
    <scope>NUCLEOTIDE SEQUENCE</scope>
</reference>
<feature type="chain" id="PRO_5012090469" evidence="1">
    <location>
        <begin position="16"/>
        <end position="189"/>
    </location>
</feature>
<keyword evidence="1" id="KW-0732">Signal</keyword>
<dbReference type="EMBL" id="FJ548623">
    <property type="protein sequence ID" value="ACU25790.1"/>
    <property type="molecule type" value="mRNA"/>
</dbReference>
<evidence type="ECO:0000313" key="2">
    <source>
        <dbReference type="EMBL" id="ACU25790.1"/>
    </source>
</evidence>
<dbReference type="AlphaFoldDB" id="D0QJA6"/>
<proteinExistence type="evidence at transcript level"/>
<organism evidence="2">
    <name type="scientific">Tachyglossus aculeatus</name>
    <name type="common">Short-beaked echidna</name>
    <name type="synonym">Myrmecophaga aculeata</name>
    <dbReference type="NCBI Taxonomy" id="9261"/>
    <lineage>
        <taxon>Eukaryota</taxon>
        <taxon>Metazoa</taxon>
        <taxon>Chordata</taxon>
        <taxon>Craniata</taxon>
        <taxon>Vertebrata</taxon>
        <taxon>Euteleostomi</taxon>
        <taxon>Mammalia</taxon>
        <taxon>Monotremata</taxon>
        <taxon>Tachyglossidae</taxon>
        <taxon>Tachyglossus</taxon>
    </lineage>
</organism>
<feature type="signal peptide" evidence="1">
    <location>
        <begin position="1"/>
        <end position="15"/>
    </location>
</feature>
<sequence length="189" mass="22065">MKVFIFACLVAVAMAVPKQQSSSSSSEETDKQLVMENLLKHRALVKDIPTTFSSEENINYEKQWEQLLRQPMVYEPFEIYQQGLRPFKPTHLRRPLKYIFFSEEPPKVYQPIQNEDSSSSSEEPVEVPAEQNHVLRLKKLQVLQNLQPLRRLPNYQVPLQRHPLPFVRLPNVFQAPHPVELPFPLPQVV</sequence>
<evidence type="ECO:0000256" key="1">
    <source>
        <dbReference type="SAM" id="SignalP"/>
    </source>
</evidence>
<name>D0QJA6_TACAU</name>
<accession>D0QJA6</accession>
<protein>
    <submittedName>
        <fullName evidence="2">Beta-like casein 2 variant 3</fullName>
    </submittedName>
</protein>